<sequence length="68" mass="7044">MLESIEGVTTCLDPAGHLTDSLLVCGHSPTRHLVDNGDGNVLNQYISVLTDASPGIKALIGKGDSGRL</sequence>
<evidence type="ECO:0000313" key="1">
    <source>
        <dbReference type="EMBL" id="KYH24171.1"/>
    </source>
</evidence>
<gene>
    <name evidence="1" type="ORF">HAPAU_38140</name>
</gene>
<dbReference type="EMBL" id="LTAZ01000016">
    <property type="protein sequence ID" value="KYH24171.1"/>
    <property type="molecule type" value="Genomic_DNA"/>
</dbReference>
<comment type="caution">
    <text evidence="1">The sequence shown here is derived from an EMBL/GenBank/DDBJ whole genome shotgun (WGS) entry which is preliminary data.</text>
</comment>
<evidence type="ECO:0000313" key="2">
    <source>
        <dbReference type="Proteomes" id="UP000075321"/>
    </source>
</evidence>
<dbReference type="PATRIC" id="fig|1008153.3.peg.4067"/>
<accession>A0A151A914</accession>
<dbReference type="AlphaFoldDB" id="A0A151A914"/>
<name>A0A151A914_9EURY</name>
<keyword evidence="2" id="KW-1185">Reference proteome</keyword>
<protein>
    <submittedName>
        <fullName evidence="1">Uncharacterized protein</fullName>
    </submittedName>
</protein>
<reference evidence="1 2" key="1">
    <citation type="submission" date="2016-02" db="EMBL/GenBank/DDBJ databases">
        <title>Genome sequence of Halalkalicoccus paucihalophilus DSM 24557.</title>
        <authorList>
            <person name="Poehlein A."/>
            <person name="Daniel R."/>
        </authorList>
    </citation>
    <scope>NUCLEOTIDE SEQUENCE [LARGE SCALE GENOMIC DNA]</scope>
    <source>
        <strain evidence="1 2">DSM 24557</strain>
    </source>
</reference>
<organism evidence="1 2">
    <name type="scientific">Halalkalicoccus paucihalophilus</name>
    <dbReference type="NCBI Taxonomy" id="1008153"/>
    <lineage>
        <taxon>Archaea</taxon>
        <taxon>Methanobacteriati</taxon>
        <taxon>Methanobacteriota</taxon>
        <taxon>Stenosarchaea group</taxon>
        <taxon>Halobacteria</taxon>
        <taxon>Halobacteriales</taxon>
        <taxon>Halococcaceae</taxon>
        <taxon>Halalkalicoccus</taxon>
    </lineage>
</organism>
<proteinExistence type="predicted"/>
<dbReference type="Proteomes" id="UP000075321">
    <property type="component" value="Unassembled WGS sequence"/>
</dbReference>